<name>A0A1I6Q9H0_9SPHI</name>
<reference evidence="1 2" key="1">
    <citation type="submission" date="2016-10" db="EMBL/GenBank/DDBJ databases">
        <authorList>
            <person name="de Groot N.N."/>
        </authorList>
    </citation>
    <scope>NUCLEOTIDE SEQUENCE [LARGE SCALE GENOMIC DNA]</scope>
    <source>
        <strain evidence="1 2">DSM 22789</strain>
    </source>
</reference>
<dbReference type="AlphaFoldDB" id="A0A1I6Q9H0"/>
<protein>
    <submittedName>
        <fullName evidence="1">Uncharacterized protein</fullName>
    </submittedName>
</protein>
<evidence type="ECO:0000313" key="1">
    <source>
        <dbReference type="EMBL" id="SFS49109.1"/>
    </source>
</evidence>
<gene>
    <name evidence="1" type="ORF">SAMN05660206_102209</name>
</gene>
<dbReference type="OrthoDB" id="1491807at2"/>
<dbReference type="RefSeq" id="WP_093363761.1">
    <property type="nucleotide sequence ID" value="NZ_FOZZ01000002.1"/>
</dbReference>
<organism evidence="1 2">
    <name type="scientific">Sphingobacterium wenxiniae</name>
    <dbReference type="NCBI Taxonomy" id="683125"/>
    <lineage>
        <taxon>Bacteria</taxon>
        <taxon>Pseudomonadati</taxon>
        <taxon>Bacteroidota</taxon>
        <taxon>Sphingobacteriia</taxon>
        <taxon>Sphingobacteriales</taxon>
        <taxon>Sphingobacteriaceae</taxon>
        <taxon>Sphingobacterium</taxon>
    </lineage>
</organism>
<sequence length="172" mass="19024">MNNSLIFQTSPEVTLSTNKFINVPVILKYEDTNLIEVVKEEGIGFTTQIPIYHQDGTYLAKVKGNRMYLTKDGEKAGLKIEKHQNLWVCTMDKNTLFEIQQQSVNAFKTTAEIYTPDGCFVKCSDSPSPNLYDSTGNELKIGGIIMSGNTISNCNIGIWLEKNGSCSIGVNG</sequence>
<dbReference type="Proteomes" id="UP000198785">
    <property type="component" value="Unassembled WGS sequence"/>
</dbReference>
<proteinExistence type="predicted"/>
<evidence type="ECO:0000313" key="2">
    <source>
        <dbReference type="Proteomes" id="UP000198785"/>
    </source>
</evidence>
<dbReference type="EMBL" id="FOZZ01000002">
    <property type="protein sequence ID" value="SFS49109.1"/>
    <property type="molecule type" value="Genomic_DNA"/>
</dbReference>
<accession>A0A1I6Q9H0</accession>
<keyword evidence="2" id="KW-1185">Reference proteome</keyword>